<feature type="region of interest" description="Disordered" evidence="2">
    <location>
        <begin position="331"/>
        <end position="351"/>
    </location>
</feature>
<proteinExistence type="predicted"/>
<keyword evidence="4" id="KW-1185">Reference proteome</keyword>
<keyword evidence="1" id="KW-0175">Coiled coil</keyword>
<dbReference type="EMBL" id="JAWDJX010000008">
    <property type="protein sequence ID" value="KAK3055456.1"/>
    <property type="molecule type" value="Genomic_DNA"/>
</dbReference>
<feature type="coiled-coil region" evidence="1">
    <location>
        <begin position="191"/>
        <end position="225"/>
    </location>
</feature>
<protein>
    <submittedName>
        <fullName evidence="3">Uncharacterized protein</fullName>
    </submittedName>
</protein>
<feature type="region of interest" description="Disordered" evidence="2">
    <location>
        <begin position="1"/>
        <end position="72"/>
    </location>
</feature>
<dbReference type="AlphaFoldDB" id="A0AAJ0DJR8"/>
<sequence length="763" mass="84312">MSAPLIKGKRSMSFLSPKRRKTTANLKVNGQQLNGDAPTTPSLGSPIGERPPAAHRPFSQPAVPSTSNGSISSSGDGNLFYAYARKGDDLKSRYLLTFASAPIANEWWLHLQTNFPDATRPGAQLFSFRTDDLLSKAWRHPSFAHLKSKWMYISFSEAPEDGIGGAAQGIIPVQDAEGNMLGGGAPASPSTVEMQKEARRVKTEVQKLEEHFEKMMAAVEKNTEKLAALANRPERSTSDVVSFNNVDSDAGSAKEGSFDMGVLSGHFVRMNDLLSKNTQHVEDLTKKHYESETRLKEAIETLDARQNNERLDMQQLVSHLGRIQSMMENAAMDHKDSAREPPPQQSQPLQVDFSPLSDRLGKVQEAVEQNSELIRALLNEGEDKPTKPFWGQKDVPAQPDLSPLTEHLERINNAIEQQSEDVKALVGYASGENSSRTDEKTTQHSMGLTPLGEHLEQIYNAIEEGNKYARQPQEQSQNKPQDTDLSPLTDHLATLVEHSQQSNKHMQELVESQNTVRDAVEANGGEIDFTPLAELLDSIRESTDSNAEVVKKLLESQEATRRESAIDFGPLKEHLEAIRTSTDNHAEQVRSMVETHQSAAKSMGSPNLDLSPLTDRLNRIHSTLQKQTGAPGTGDGKFLINALTSHLSKIQGVTEQNAQHVKALREKQSSSGDKMHIAVSETSEQIRALVKRNEENEARMEAQNSQMRELMSGQREMVEVMRSLAKSVVAQNKGVCDHIVIPPPRKMGRKVVGFVYDAKEGTP</sequence>
<accession>A0AAJ0DJR8</accession>
<organism evidence="3 4">
    <name type="scientific">Extremus antarcticus</name>
    <dbReference type="NCBI Taxonomy" id="702011"/>
    <lineage>
        <taxon>Eukaryota</taxon>
        <taxon>Fungi</taxon>
        <taxon>Dikarya</taxon>
        <taxon>Ascomycota</taxon>
        <taxon>Pezizomycotina</taxon>
        <taxon>Dothideomycetes</taxon>
        <taxon>Dothideomycetidae</taxon>
        <taxon>Mycosphaerellales</taxon>
        <taxon>Extremaceae</taxon>
        <taxon>Extremus</taxon>
    </lineage>
</organism>
<reference evidence="3" key="1">
    <citation type="submission" date="2023-04" db="EMBL/GenBank/DDBJ databases">
        <title>Black Yeasts Isolated from many extreme environments.</title>
        <authorList>
            <person name="Coleine C."/>
            <person name="Stajich J.E."/>
            <person name="Selbmann L."/>
        </authorList>
    </citation>
    <scope>NUCLEOTIDE SEQUENCE</scope>
    <source>
        <strain evidence="3">CCFEE 5312</strain>
    </source>
</reference>
<evidence type="ECO:0000256" key="1">
    <source>
        <dbReference type="SAM" id="Coils"/>
    </source>
</evidence>
<comment type="caution">
    <text evidence="3">The sequence shown here is derived from an EMBL/GenBank/DDBJ whole genome shotgun (WGS) entry which is preliminary data.</text>
</comment>
<feature type="coiled-coil region" evidence="1">
    <location>
        <begin position="679"/>
        <end position="710"/>
    </location>
</feature>
<dbReference type="Proteomes" id="UP001271007">
    <property type="component" value="Unassembled WGS sequence"/>
</dbReference>
<feature type="compositionally biased region" description="Polar residues" evidence="2">
    <location>
        <begin position="23"/>
        <end position="43"/>
    </location>
</feature>
<gene>
    <name evidence="3" type="ORF">LTR09_003376</name>
</gene>
<evidence type="ECO:0000313" key="3">
    <source>
        <dbReference type="EMBL" id="KAK3055456.1"/>
    </source>
</evidence>
<name>A0AAJ0DJR8_9PEZI</name>
<evidence type="ECO:0000313" key="4">
    <source>
        <dbReference type="Proteomes" id="UP001271007"/>
    </source>
</evidence>
<evidence type="ECO:0000256" key="2">
    <source>
        <dbReference type="SAM" id="MobiDB-lite"/>
    </source>
</evidence>